<feature type="transmembrane region" description="Helical" evidence="1">
    <location>
        <begin position="46"/>
        <end position="68"/>
    </location>
</feature>
<accession>A0ABS7CKS7</accession>
<comment type="caution">
    <text evidence="2">The sequence shown here is derived from an EMBL/GenBank/DDBJ whole genome shotgun (WGS) entry which is preliminary data.</text>
</comment>
<organism evidence="2 3">
    <name type="scientific">Paenibacillus sepulcri</name>
    <dbReference type="NCBI Taxonomy" id="359917"/>
    <lineage>
        <taxon>Bacteria</taxon>
        <taxon>Bacillati</taxon>
        <taxon>Bacillota</taxon>
        <taxon>Bacilli</taxon>
        <taxon>Bacillales</taxon>
        <taxon>Paenibacillaceae</taxon>
        <taxon>Paenibacillus</taxon>
    </lineage>
</organism>
<name>A0ABS7CKS7_9BACL</name>
<dbReference type="Proteomes" id="UP001519887">
    <property type="component" value="Unassembled WGS sequence"/>
</dbReference>
<feature type="non-terminal residue" evidence="2">
    <location>
        <position position="1"/>
    </location>
</feature>
<evidence type="ECO:0000313" key="2">
    <source>
        <dbReference type="EMBL" id="MBW7461544.1"/>
    </source>
</evidence>
<gene>
    <name evidence="2" type="ORF">K0U00_46555</name>
</gene>
<keyword evidence="3" id="KW-1185">Reference proteome</keyword>
<sequence>EGVYTAVSGFITRSSGLISALAFWTIGMLFGYVSGDEPGPNPDLTFRVLVCVVPFCLLSVSLILSFFLKPFPKSQD</sequence>
<keyword evidence="1" id="KW-0812">Transmembrane</keyword>
<feature type="transmembrane region" description="Helical" evidence="1">
    <location>
        <begin position="16"/>
        <end position="34"/>
    </location>
</feature>
<protein>
    <submittedName>
        <fullName evidence="2">MFS transporter</fullName>
    </submittedName>
</protein>
<keyword evidence="1" id="KW-0472">Membrane</keyword>
<reference evidence="2 3" key="1">
    <citation type="submission" date="2021-07" db="EMBL/GenBank/DDBJ databases">
        <title>Paenibacillus radiodurans sp. nov., isolated from the southeastern edge of Tengger Desert.</title>
        <authorList>
            <person name="Zhang G."/>
        </authorList>
    </citation>
    <scope>NUCLEOTIDE SEQUENCE [LARGE SCALE GENOMIC DNA]</scope>
    <source>
        <strain evidence="2 3">CCM 7311</strain>
    </source>
</reference>
<proteinExistence type="predicted"/>
<keyword evidence="1" id="KW-1133">Transmembrane helix</keyword>
<dbReference type="EMBL" id="JAHZIK010003045">
    <property type="protein sequence ID" value="MBW7461544.1"/>
    <property type="molecule type" value="Genomic_DNA"/>
</dbReference>
<evidence type="ECO:0000256" key="1">
    <source>
        <dbReference type="SAM" id="Phobius"/>
    </source>
</evidence>
<evidence type="ECO:0000313" key="3">
    <source>
        <dbReference type="Proteomes" id="UP001519887"/>
    </source>
</evidence>